<dbReference type="PANTHER" id="PTHR32487">
    <property type="entry name" value="3-OXO-DELTA(4,5)-STEROID 5-BETA-REDUCTASE"/>
    <property type="match status" value="1"/>
</dbReference>
<dbReference type="CDD" id="cd08948">
    <property type="entry name" value="5beta-POR_like_SDR_a"/>
    <property type="match status" value="1"/>
</dbReference>
<dbReference type="SUPFAM" id="SSF51735">
    <property type="entry name" value="NAD(P)-binding Rossmann-fold domains"/>
    <property type="match status" value="1"/>
</dbReference>
<dbReference type="Proteomes" id="UP000799438">
    <property type="component" value="Unassembled WGS sequence"/>
</dbReference>
<organism evidence="2 3">
    <name type="scientific">Aplosporella prunicola CBS 121167</name>
    <dbReference type="NCBI Taxonomy" id="1176127"/>
    <lineage>
        <taxon>Eukaryota</taxon>
        <taxon>Fungi</taxon>
        <taxon>Dikarya</taxon>
        <taxon>Ascomycota</taxon>
        <taxon>Pezizomycotina</taxon>
        <taxon>Dothideomycetes</taxon>
        <taxon>Dothideomycetes incertae sedis</taxon>
        <taxon>Botryosphaeriales</taxon>
        <taxon>Aplosporellaceae</taxon>
        <taxon>Aplosporella</taxon>
    </lineage>
</organism>
<dbReference type="Pfam" id="PF22917">
    <property type="entry name" value="PRISE"/>
    <property type="match status" value="1"/>
</dbReference>
<sequence length="398" mass="44840">MPSAIITGATGILGREIVTELGQNPQQWPTVHALSRSKKDTYPENVIHNHIDLTGNAEEMAKDLKNVEGEYIFFSAYLQKTTEEDNTKVNGDMLENFLKALEINGSISKVKRIILVTGCKQYGVHLGATKNPMVETDPWLPEPRYPPNFYYRQQMILQTYSQNHNLEWVVTYPNDVIGFAKGNFMNLATSVGLYAAVSKELGHSLAFPGSARFYTGFDCFTHSRLHAQFCAWAALEPRAANQAFNVVNGDTESWQNLWPKLARRYGLTVAPDQFSRKSPDASSMPLAEKPPVSVRESELGIQSTQSAVEAAIDLETWSQKAEVKEAWDRLAAREGLEKDAFEKATWAFLKFVLGRNYDLVISMNKARSCGWTGYIDTWESLEKTFDELEEAKILPKHK</sequence>
<dbReference type="InterPro" id="IPR055222">
    <property type="entry name" value="PRISE-like_Rossmann-fold"/>
</dbReference>
<feature type="domain" description="PRISE-like Rossmann-fold" evidence="1">
    <location>
        <begin position="52"/>
        <end position="269"/>
    </location>
</feature>
<dbReference type="RefSeq" id="XP_033400449.1">
    <property type="nucleotide sequence ID" value="XM_033544763.1"/>
</dbReference>
<dbReference type="GeneID" id="54302259"/>
<proteinExistence type="predicted"/>
<keyword evidence="3" id="KW-1185">Reference proteome</keyword>
<dbReference type="AlphaFoldDB" id="A0A6A6BPI3"/>
<protein>
    <recommendedName>
        <fullName evidence="1">PRISE-like Rossmann-fold domain-containing protein</fullName>
    </recommendedName>
</protein>
<accession>A0A6A6BPI3</accession>
<dbReference type="PANTHER" id="PTHR32487:SF0">
    <property type="entry name" value="3-OXO-DELTA(4,5)-STEROID 5-BETA-REDUCTASE"/>
    <property type="match status" value="1"/>
</dbReference>
<evidence type="ECO:0000313" key="2">
    <source>
        <dbReference type="EMBL" id="KAF2144737.1"/>
    </source>
</evidence>
<dbReference type="EMBL" id="ML995479">
    <property type="protein sequence ID" value="KAF2144737.1"/>
    <property type="molecule type" value="Genomic_DNA"/>
</dbReference>
<dbReference type="OrthoDB" id="1731983at2759"/>
<dbReference type="Gene3D" id="3.40.50.720">
    <property type="entry name" value="NAD(P)-binding Rossmann-like Domain"/>
    <property type="match status" value="1"/>
</dbReference>
<evidence type="ECO:0000313" key="3">
    <source>
        <dbReference type="Proteomes" id="UP000799438"/>
    </source>
</evidence>
<evidence type="ECO:0000259" key="1">
    <source>
        <dbReference type="Pfam" id="PF22917"/>
    </source>
</evidence>
<gene>
    <name evidence="2" type="ORF">K452DRAFT_325221</name>
</gene>
<reference evidence="2" key="1">
    <citation type="journal article" date="2020" name="Stud. Mycol.">
        <title>101 Dothideomycetes genomes: a test case for predicting lifestyles and emergence of pathogens.</title>
        <authorList>
            <person name="Haridas S."/>
            <person name="Albert R."/>
            <person name="Binder M."/>
            <person name="Bloem J."/>
            <person name="Labutti K."/>
            <person name="Salamov A."/>
            <person name="Andreopoulos B."/>
            <person name="Baker S."/>
            <person name="Barry K."/>
            <person name="Bills G."/>
            <person name="Bluhm B."/>
            <person name="Cannon C."/>
            <person name="Castanera R."/>
            <person name="Culley D."/>
            <person name="Daum C."/>
            <person name="Ezra D."/>
            <person name="Gonzalez J."/>
            <person name="Henrissat B."/>
            <person name="Kuo A."/>
            <person name="Liang C."/>
            <person name="Lipzen A."/>
            <person name="Lutzoni F."/>
            <person name="Magnuson J."/>
            <person name="Mondo S."/>
            <person name="Nolan M."/>
            <person name="Ohm R."/>
            <person name="Pangilinan J."/>
            <person name="Park H.-J."/>
            <person name="Ramirez L."/>
            <person name="Alfaro M."/>
            <person name="Sun H."/>
            <person name="Tritt A."/>
            <person name="Yoshinaga Y."/>
            <person name="Zwiers L.-H."/>
            <person name="Turgeon B."/>
            <person name="Goodwin S."/>
            <person name="Spatafora J."/>
            <person name="Crous P."/>
            <person name="Grigoriev I."/>
        </authorList>
    </citation>
    <scope>NUCLEOTIDE SEQUENCE</scope>
    <source>
        <strain evidence="2">CBS 121167</strain>
    </source>
</reference>
<dbReference type="InterPro" id="IPR036291">
    <property type="entry name" value="NAD(P)-bd_dom_sf"/>
</dbReference>
<name>A0A6A6BPI3_9PEZI</name>